<dbReference type="PANTHER" id="PTHR47357">
    <property type="entry name" value="COP1-INTERACTIVE PROTEIN 1"/>
    <property type="match status" value="1"/>
</dbReference>
<feature type="coiled-coil region" evidence="1">
    <location>
        <begin position="7"/>
        <end position="69"/>
    </location>
</feature>
<protein>
    <submittedName>
        <fullName evidence="2">COP1-interactive protein 1</fullName>
    </submittedName>
</protein>
<reference evidence="2" key="1">
    <citation type="submission" date="2020-06" db="EMBL/GenBank/DDBJ databases">
        <authorList>
            <person name="Li T."/>
            <person name="Hu X."/>
            <person name="Zhang T."/>
            <person name="Song X."/>
            <person name="Zhang H."/>
            <person name="Dai N."/>
            <person name="Sheng W."/>
            <person name="Hou X."/>
            <person name="Wei L."/>
        </authorList>
    </citation>
    <scope>NUCLEOTIDE SEQUENCE</scope>
    <source>
        <strain evidence="2">G01</strain>
        <tissue evidence="2">Leaf</tissue>
    </source>
</reference>
<evidence type="ECO:0000313" key="2">
    <source>
        <dbReference type="EMBL" id="KAL0331126.1"/>
    </source>
</evidence>
<organism evidence="2">
    <name type="scientific">Sesamum angustifolium</name>
    <dbReference type="NCBI Taxonomy" id="2727405"/>
    <lineage>
        <taxon>Eukaryota</taxon>
        <taxon>Viridiplantae</taxon>
        <taxon>Streptophyta</taxon>
        <taxon>Embryophyta</taxon>
        <taxon>Tracheophyta</taxon>
        <taxon>Spermatophyta</taxon>
        <taxon>Magnoliopsida</taxon>
        <taxon>eudicotyledons</taxon>
        <taxon>Gunneridae</taxon>
        <taxon>Pentapetalae</taxon>
        <taxon>asterids</taxon>
        <taxon>lamiids</taxon>
        <taxon>Lamiales</taxon>
        <taxon>Pedaliaceae</taxon>
        <taxon>Sesamum</taxon>
    </lineage>
</organism>
<sequence length="99" mass="12056">MRKNRALLHVKDDLDCLLAQLDDKEAEILVFREKFWKSENKVRELEKMMKEKEDAMLGFKEEKREAIRQLCVWIDYHRGRSDYYKKMVSEMNTGRRRAS</sequence>
<dbReference type="EMBL" id="JACGWK010000010">
    <property type="protein sequence ID" value="KAL0331126.1"/>
    <property type="molecule type" value="Genomic_DNA"/>
</dbReference>
<keyword evidence="1" id="KW-0175">Coiled coil</keyword>
<proteinExistence type="predicted"/>
<dbReference type="GO" id="GO:0005200">
    <property type="term" value="F:structural constituent of cytoskeleton"/>
    <property type="evidence" value="ECO:0007669"/>
    <property type="project" value="TreeGrafter"/>
</dbReference>
<accession>A0AAW2MIZ0</accession>
<comment type="caution">
    <text evidence="2">The sequence shown here is derived from an EMBL/GenBank/DDBJ whole genome shotgun (WGS) entry which is preliminary data.</text>
</comment>
<evidence type="ECO:0000256" key="1">
    <source>
        <dbReference type="SAM" id="Coils"/>
    </source>
</evidence>
<reference evidence="2" key="2">
    <citation type="journal article" date="2024" name="Plant">
        <title>Genomic evolution and insights into agronomic trait innovations of Sesamum species.</title>
        <authorList>
            <person name="Miao H."/>
            <person name="Wang L."/>
            <person name="Qu L."/>
            <person name="Liu H."/>
            <person name="Sun Y."/>
            <person name="Le M."/>
            <person name="Wang Q."/>
            <person name="Wei S."/>
            <person name="Zheng Y."/>
            <person name="Lin W."/>
            <person name="Duan Y."/>
            <person name="Cao H."/>
            <person name="Xiong S."/>
            <person name="Wang X."/>
            <person name="Wei L."/>
            <person name="Li C."/>
            <person name="Ma Q."/>
            <person name="Ju M."/>
            <person name="Zhao R."/>
            <person name="Li G."/>
            <person name="Mu C."/>
            <person name="Tian Q."/>
            <person name="Mei H."/>
            <person name="Zhang T."/>
            <person name="Gao T."/>
            <person name="Zhang H."/>
        </authorList>
    </citation>
    <scope>NUCLEOTIDE SEQUENCE</scope>
    <source>
        <strain evidence="2">G01</strain>
    </source>
</reference>
<gene>
    <name evidence="2" type="ORF">Sangu_1658100</name>
</gene>
<dbReference type="PANTHER" id="PTHR47357:SF4">
    <property type="entry name" value="MYOSIN HEAVY CHAIN-LIKE PROTEIN"/>
    <property type="match status" value="1"/>
</dbReference>
<name>A0AAW2MIZ0_9LAMI</name>
<dbReference type="GO" id="GO:0005856">
    <property type="term" value="C:cytoskeleton"/>
    <property type="evidence" value="ECO:0007669"/>
    <property type="project" value="TreeGrafter"/>
</dbReference>
<dbReference type="AlphaFoldDB" id="A0AAW2MIZ0"/>